<gene>
    <name evidence="12" type="primary">107359324</name>
</gene>
<keyword evidence="5 10" id="KW-0999">Mitochondrion inner membrane</keyword>
<evidence type="ECO:0000256" key="9">
    <source>
        <dbReference type="ARBA" id="ARBA00034060"/>
    </source>
</evidence>
<evidence type="ECO:0000256" key="11">
    <source>
        <dbReference type="PROSITE-ProRule" id="PRU00282"/>
    </source>
</evidence>
<comment type="catalytic activity">
    <reaction evidence="9 10">
        <text>glycine(in) = glycine(out)</text>
        <dbReference type="Rhea" id="RHEA:70715"/>
        <dbReference type="ChEBI" id="CHEBI:57305"/>
    </reaction>
</comment>
<dbReference type="GO" id="GO:0015187">
    <property type="term" value="F:glycine transmembrane transporter activity"/>
    <property type="evidence" value="ECO:0007669"/>
    <property type="project" value="UniProtKB-UniRule"/>
</dbReference>
<dbReference type="HOGENOM" id="CLU_015166_0_3_1"/>
<keyword evidence="2 10" id="KW-0813">Transport</keyword>
<evidence type="ECO:0000313" key="13">
    <source>
        <dbReference type="Proteomes" id="UP000015104"/>
    </source>
</evidence>
<evidence type="ECO:0000256" key="1">
    <source>
        <dbReference type="ARBA" id="ARBA00004141"/>
    </source>
</evidence>
<dbReference type="HAMAP" id="MF_03064">
    <property type="entry name" value="SLC25A38"/>
    <property type="match status" value="1"/>
</dbReference>
<dbReference type="eggNOG" id="KOG0766">
    <property type="taxonomic scope" value="Eukaryota"/>
</dbReference>
<dbReference type="KEGG" id="tut:107359324"/>
<feature type="repeat" description="Solcar" evidence="11">
    <location>
        <begin position="117"/>
        <end position="201"/>
    </location>
</feature>
<dbReference type="EMBL" id="CAEY01001109">
    <property type="status" value="NOT_ANNOTATED_CDS"/>
    <property type="molecule type" value="Genomic_DNA"/>
</dbReference>
<dbReference type="Pfam" id="PF00153">
    <property type="entry name" value="Mito_carr"/>
    <property type="match status" value="3"/>
</dbReference>
<comment type="function">
    <text evidence="10">Mitochondrial glycine transporter that imports glycine into the mitochondrial matrix. Plays an important role in providing glycine for the first enzymatic step in heme biosynthesis, the condensation of glycine with succinyl-CoA to produce 5-aminolevulinate (ALA) in the miochondrial matrix.</text>
</comment>
<dbReference type="PANTHER" id="PTHR46181:SF3">
    <property type="entry name" value="MITOCHONDRIAL GLYCINE TRANSPORTER"/>
    <property type="match status" value="1"/>
</dbReference>
<dbReference type="PRINTS" id="PR00926">
    <property type="entry name" value="MITOCARRIER"/>
</dbReference>
<sequence>MSPNSTKLTEYLQQNPIARSFIIGSFSSSCSTLLFQPLDLLKTRMQNIEYLANSSSPVAMHRMRMVSTFTDVVRTESIIGLWKGTVPSLLRCIPGVGLYFASLHQLQTLITGANQKPSASQAMLIGLSARSLSASILLPVTVIKTHYESGNFSYNSIPNAFKLIYHRHGFRGLYSGAFPTILRDAPYSGIYYMFYSQLKNITTSDHDDKRQPSLKTFINFTCSLISGIFASIITHPADVVKTKMQLDPKGFPELSSSVAIIFKDKGSIGFFIGLTPRLMRRALMTAFTWTIFEHCIRTLGVK</sequence>
<evidence type="ECO:0000256" key="6">
    <source>
        <dbReference type="ARBA" id="ARBA00022989"/>
    </source>
</evidence>
<dbReference type="InterPro" id="IPR002067">
    <property type="entry name" value="MCP"/>
</dbReference>
<keyword evidence="7 10" id="KW-0496">Mitochondrion</keyword>
<dbReference type="AlphaFoldDB" id="T1JYW4"/>
<evidence type="ECO:0000313" key="12">
    <source>
        <dbReference type="EnsemblMetazoa" id="tetur03g01800.1"/>
    </source>
</evidence>
<evidence type="ECO:0000256" key="2">
    <source>
        <dbReference type="ARBA" id="ARBA00022448"/>
    </source>
</evidence>
<comment type="similarity">
    <text evidence="10">Belongs to the mitochondrial carrier (TC 2.A.29) family. SLC25A38 subfamily.</text>
</comment>
<dbReference type="OMA" id="PWTQVLR"/>
<evidence type="ECO:0000256" key="5">
    <source>
        <dbReference type="ARBA" id="ARBA00022792"/>
    </source>
</evidence>
<keyword evidence="3 10" id="KW-0812">Transmembrane</keyword>
<evidence type="ECO:0000256" key="7">
    <source>
        <dbReference type="ARBA" id="ARBA00023128"/>
    </source>
</evidence>
<dbReference type="PROSITE" id="PS50920">
    <property type="entry name" value="SOLCAR"/>
    <property type="match status" value="3"/>
</dbReference>
<dbReference type="InterPro" id="IPR023395">
    <property type="entry name" value="MCP_dom_sf"/>
</dbReference>
<dbReference type="SUPFAM" id="SSF103506">
    <property type="entry name" value="Mitochondrial carrier"/>
    <property type="match status" value="1"/>
</dbReference>
<evidence type="ECO:0000256" key="10">
    <source>
        <dbReference type="HAMAP-Rule" id="MF_03064"/>
    </source>
</evidence>
<dbReference type="InterPro" id="IPR018108">
    <property type="entry name" value="MCP_transmembrane"/>
</dbReference>
<keyword evidence="13" id="KW-1185">Reference proteome</keyword>
<evidence type="ECO:0000256" key="3">
    <source>
        <dbReference type="ARBA" id="ARBA00022692"/>
    </source>
</evidence>
<dbReference type="Gene3D" id="1.50.40.10">
    <property type="entry name" value="Mitochondrial carrier domain"/>
    <property type="match status" value="2"/>
</dbReference>
<proteinExistence type="inferred from homology"/>
<dbReference type="InterPro" id="IPR030847">
    <property type="entry name" value="Hem25/SLC25A38"/>
</dbReference>
<dbReference type="GO" id="GO:0005743">
    <property type="term" value="C:mitochondrial inner membrane"/>
    <property type="evidence" value="ECO:0007669"/>
    <property type="project" value="UniProtKB-SubCell"/>
</dbReference>
<dbReference type="GO" id="GO:1904983">
    <property type="term" value="P:glycine import into mitochondrion"/>
    <property type="evidence" value="ECO:0007669"/>
    <property type="project" value="UniProtKB-UniRule"/>
</dbReference>
<protein>
    <recommendedName>
        <fullName evidence="10">Mitochondrial glycine transporter</fullName>
    </recommendedName>
    <alternativeName>
        <fullName evidence="10">Solute carrier family 25 member 38 homolog</fullName>
    </alternativeName>
</protein>
<feature type="repeat" description="Solcar" evidence="11">
    <location>
        <begin position="214"/>
        <end position="298"/>
    </location>
</feature>
<comment type="subcellular location">
    <subcellularLocation>
        <location evidence="1">Membrane</location>
        <topology evidence="1">Multi-pass membrane protein</topology>
    </subcellularLocation>
    <subcellularLocation>
        <location evidence="10">Mitochondrion inner membrane</location>
        <topology evidence="10">Multi-pass membrane protein</topology>
    </subcellularLocation>
</comment>
<feature type="repeat" description="Solcar" evidence="11">
    <location>
        <begin position="15"/>
        <end position="109"/>
    </location>
</feature>
<keyword evidence="8 10" id="KW-0472">Membrane</keyword>
<organism evidence="12 13">
    <name type="scientific">Tetranychus urticae</name>
    <name type="common">Two-spotted spider mite</name>
    <dbReference type="NCBI Taxonomy" id="32264"/>
    <lineage>
        <taxon>Eukaryota</taxon>
        <taxon>Metazoa</taxon>
        <taxon>Ecdysozoa</taxon>
        <taxon>Arthropoda</taxon>
        <taxon>Chelicerata</taxon>
        <taxon>Arachnida</taxon>
        <taxon>Acari</taxon>
        <taxon>Acariformes</taxon>
        <taxon>Trombidiformes</taxon>
        <taxon>Prostigmata</taxon>
        <taxon>Eleutherengona</taxon>
        <taxon>Raphignathae</taxon>
        <taxon>Tetranychoidea</taxon>
        <taxon>Tetranychidae</taxon>
        <taxon>Tetranychus</taxon>
    </lineage>
</organism>
<reference evidence="13" key="1">
    <citation type="submission" date="2011-08" db="EMBL/GenBank/DDBJ databases">
        <authorList>
            <person name="Rombauts S."/>
        </authorList>
    </citation>
    <scope>NUCLEOTIDE SEQUENCE</scope>
    <source>
        <strain evidence="13">London</strain>
    </source>
</reference>
<evidence type="ECO:0000256" key="4">
    <source>
        <dbReference type="ARBA" id="ARBA00022737"/>
    </source>
</evidence>
<dbReference type="STRING" id="32264.T1JYW4"/>
<keyword evidence="4 10" id="KW-0677">Repeat</keyword>
<evidence type="ECO:0000256" key="8">
    <source>
        <dbReference type="ARBA" id="ARBA00023136"/>
    </source>
</evidence>
<dbReference type="EnsemblMetazoa" id="tetur03g01800.1">
    <property type="protein sequence ID" value="tetur03g01800.1"/>
    <property type="gene ID" value="tetur03g01800"/>
</dbReference>
<dbReference type="Proteomes" id="UP000015104">
    <property type="component" value="Unassembled WGS sequence"/>
</dbReference>
<keyword evidence="6 10" id="KW-1133">Transmembrane helix</keyword>
<dbReference type="OrthoDB" id="1924968at2759"/>
<accession>T1JYW4</accession>
<reference evidence="12" key="2">
    <citation type="submission" date="2015-06" db="UniProtKB">
        <authorList>
            <consortium name="EnsemblMetazoa"/>
        </authorList>
    </citation>
    <scope>IDENTIFICATION</scope>
</reference>
<name>T1JYW4_TETUR</name>
<dbReference type="PANTHER" id="PTHR46181">
    <property type="entry name" value="MITOCHONDRIAL GLYCINE TRANSPORTER"/>
    <property type="match status" value="1"/>
</dbReference>
<dbReference type="PROSITE" id="PS51257">
    <property type="entry name" value="PROKAR_LIPOPROTEIN"/>
    <property type="match status" value="1"/>
</dbReference>